<feature type="region of interest" description="Disordered" evidence="1">
    <location>
        <begin position="221"/>
        <end position="240"/>
    </location>
</feature>
<feature type="transmembrane region" description="Helical" evidence="2">
    <location>
        <begin position="292"/>
        <end position="313"/>
    </location>
</feature>
<feature type="transmembrane region" description="Helical" evidence="2">
    <location>
        <begin position="187"/>
        <end position="207"/>
    </location>
</feature>
<gene>
    <name evidence="3" type="ORF">BPS1E_1063</name>
</gene>
<dbReference type="InterPro" id="IPR046671">
    <property type="entry name" value="DUF6541"/>
</dbReference>
<organism evidence="3 4">
    <name type="scientific">Bifidobacterium pseudocatenulatum</name>
    <dbReference type="NCBI Taxonomy" id="28026"/>
    <lineage>
        <taxon>Bacteria</taxon>
        <taxon>Bacillati</taxon>
        <taxon>Actinomycetota</taxon>
        <taxon>Actinomycetes</taxon>
        <taxon>Bifidobacteriales</taxon>
        <taxon>Bifidobacteriaceae</taxon>
        <taxon>Bifidobacterium</taxon>
    </lineage>
</organism>
<sequence length="820" mass="87214">MVAALATMESMTSEQITNTGSVSGDCGSAQARARTHVQAYVQTQARQNGSAKDGSATNGPARNDSAKGGPSGQKHGLQRCHAMLRPASRHALLPWLTSIIGVASALCLVIAWFPSTVWNTPIVSSDAPAHYYFIHRLLDEGLGAALHLWPHDSFYPPLFHICAYLVIKIAALFGVQCSIYAAFNITWIIASGVIFPAGMLVLCRYFLQRWNRGNPISNPISRISQASSTPESSSVSESSNVSNQQVSSAVNRQYNVTFDATFVLRNLIGLFVPVLAVSSVCHPYGLLNAGPLIAFGFATSLLPFLIAATLRLFDAIAAREHIAKWLAIAAVAGVVCLVAHPRIAFTYALILVPFIVLRLPWKLILGAFIAMCVGAVAFVALMLTSFKSDRWANPASWFHSHQPSKNLWESISFCLTDGLDGFPAILFALLLIAGTAAAFVCASRRAAARASDSFSSAASTVVPVASADVDVDASTSDIAVSAADSPVSVSCPPPASHSNATDAASASSESSRLRRNDRLRDVIALTAAFLLVALVYVCTVTLVGALPNIISAPWYRDENRIMTMLPLVALPLLVIGINALAECVSACAASASFAPSASSFSTKNSASSVPSLSSASAVSSVKNASFASNWIVLIAVFLVIAILAVSAQIVCPSRSAARDTIIAHSSLNQSDPNEQLTEQKIAVLRKVTERTGTQATIISDPLNGSMYAETLFNANMLYPIINARTDVPSAPFGKVETAFASGDAQQVLGTVCPLTDAPEYFLTMGDQAQSLQSFPYRAQYDSFHNEELIDTYVDGGTLVKVADYSQYGQGWALYRFGCTD</sequence>
<feature type="compositionally biased region" description="Polar residues" evidence="1">
    <location>
        <begin position="43"/>
        <end position="60"/>
    </location>
</feature>
<keyword evidence="2" id="KW-1133">Transmembrane helix</keyword>
<feature type="transmembrane region" description="Helical" evidence="2">
    <location>
        <begin position="325"/>
        <end position="356"/>
    </location>
</feature>
<evidence type="ECO:0000313" key="3">
    <source>
        <dbReference type="EMBL" id="PAC73364.1"/>
    </source>
</evidence>
<protein>
    <recommendedName>
        <fullName evidence="5">Transmembrane protein alanine and leucine rich</fullName>
    </recommendedName>
</protein>
<feature type="transmembrane region" description="Helical" evidence="2">
    <location>
        <begin position="570"/>
        <end position="594"/>
    </location>
</feature>
<dbReference type="EMBL" id="MNLB01000005">
    <property type="protein sequence ID" value="PAC73364.1"/>
    <property type="molecule type" value="Genomic_DNA"/>
</dbReference>
<accession>A0A267WL82</accession>
<feature type="compositionally biased region" description="Polar residues" evidence="1">
    <location>
        <begin position="9"/>
        <end position="22"/>
    </location>
</feature>
<feature type="transmembrane region" description="Helical" evidence="2">
    <location>
        <begin position="262"/>
        <end position="280"/>
    </location>
</feature>
<keyword evidence="2" id="KW-0812">Transmembrane</keyword>
<feature type="transmembrane region" description="Helical" evidence="2">
    <location>
        <begin position="522"/>
        <end position="550"/>
    </location>
</feature>
<proteinExistence type="predicted"/>
<evidence type="ECO:0000313" key="4">
    <source>
        <dbReference type="Proteomes" id="UP000216789"/>
    </source>
</evidence>
<feature type="transmembrane region" description="Helical" evidence="2">
    <location>
        <begin position="92"/>
        <end position="113"/>
    </location>
</feature>
<feature type="transmembrane region" description="Helical" evidence="2">
    <location>
        <begin position="363"/>
        <end position="383"/>
    </location>
</feature>
<evidence type="ECO:0008006" key="5">
    <source>
        <dbReference type="Google" id="ProtNLM"/>
    </source>
</evidence>
<keyword evidence="2" id="KW-0472">Membrane</keyword>
<dbReference type="AlphaFoldDB" id="A0A267WL82"/>
<dbReference type="Proteomes" id="UP000216789">
    <property type="component" value="Unassembled WGS sequence"/>
</dbReference>
<evidence type="ECO:0000256" key="1">
    <source>
        <dbReference type="SAM" id="MobiDB-lite"/>
    </source>
</evidence>
<dbReference type="Pfam" id="PF20176">
    <property type="entry name" value="DUF6541"/>
    <property type="match status" value="3"/>
</dbReference>
<feature type="transmembrane region" description="Helical" evidence="2">
    <location>
        <begin position="422"/>
        <end position="442"/>
    </location>
</feature>
<feature type="region of interest" description="Disordered" evidence="1">
    <location>
        <begin position="43"/>
        <end position="76"/>
    </location>
</feature>
<feature type="region of interest" description="Disordered" evidence="1">
    <location>
        <begin position="1"/>
        <end position="28"/>
    </location>
</feature>
<feature type="compositionally biased region" description="Low complexity" evidence="1">
    <location>
        <begin position="224"/>
        <end position="240"/>
    </location>
</feature>
<reference evidence="3 4" key="1">
    <citation type="journal article" date="2017" name="ISME J.">
        <title>Unveiling bifidobacterial biogeography across the mammalian branch of the tree of life.</title>
        <authorList>
            <person name="Milani C."/>
            <person name="Mangifesta M."/>
            <person name="Mancabelli L."/>
            <person name="Lugli G.A."/>
            <person name="James K."/>
            <person name="Duranti S."/>
            <person name="Turroni F."/>
            <person name="Ferrario C."/>
            <person name="Ossiprandi M.C."/>
            <person name="van Sinderen D."/>
            <person name="Ventura M."/>
        </authorList>
    </citation>
    <scope>NUCLEOTIDE SEQUENCE [LARGE SCALE GENOMIC DNA]</scope>
    <source>
        <strain evidence="3 4">1E</strain>
    </source>
</reference>
<comment type="caution">
    <text evidence="3">The sequence shown here is derived from an EMBL/GenBank/DDBJ whole genome shotgun (WGS) entry which is preliminary data.</text>
</comment>
<feature type="region of interest" description="Disordered" evidence="1">
    <location>
        <begin position="484"/>
        <end position="510"/>
    </location>
</feature>
<feature type="transmembrane region" description="Helical" evidence="2">
    <location>
        <begin position="154"/>
        <end position="175"/>
    </location>
</feature>
<feature type="transmembrane region" description="Helical" evidence="2">
    <location>
        <begin position="630"/>
        <end position="650"/>
    </location>
</feature>
<name>A0A267WL82_BIFPS</name>
<evidence type="ECO:0000256" key="2">
    <source>
        <dbReference type="SAM" id="Phobius"/>
    </source>
</evidence>